<evidence type="ECO:0000256" key="4">
    <source>
        <dbReference type="ARBA" id="ARBA00022723"/>
    </source>
</evidence>
<accession>A0AAD1T091</accession>
<dbReference type="PANTHER" id="PTHR22748:SF26">
    <property type="entry name" value="ENDONUCLEASE_EXONUCLEASE_PHOSPHATASE DOMAIN-CONTAINING PROTEIN"/>
    <property type="match status" value="1"/>
</dbReference>
<keyword evidence="13" id="KW-1185">Reference proteome</keyword>
<keyword evidence="4 9" id="KW-0479">Metal-binding</keyword>
<keyword evidence="9" id="KW-0464">Manganese</keyword>
<evidence type="ECO:0000259" key="11">
    <source>
        <dbReference type="Pfam" id="PF03372"/>
    </source>
</evidence>
<comment type="catalytic activity">
    <reaction evidence="1">
        <text>Exonucleolytic cleavage in the 3'- to 5'-direction to yield nucleoside 5'-phosphates.</text>
        <dbReference type="EC" id="3.1.11.2"/>
    </reaction>
</comment>
<dbReference type="GO" id="GO:0046872">
    <property type="term" value="F:metal ion binding"/>
    <property type="evidence" value="ECO:0007669"/>
    <property type="project" value="UniProtKB-KW"/>
</dbReference>
<evidence type="ECO:0000256" key="9">
    <source>
        <dbReference type="PIRSR" id="PIRSR604808-2"/>
    </source>
</evidence>
<dbReference type="SUPFAM" id="SSF56219">
    <property type="entry name" value="DNase I-like"/>
    <property type="match status" value="1"/>
</dbReference>
<keyword evidence="7 9" id="KW-0460">Magnesium</keyword>
<proteinExistence type="inferred from homology"/>
<dbReference type="GO" id="GO:0003906">
    <property type="term" value="F:DNA-(apurinic or apyrimidinic site) endonuclease activity"/>
    <property type="evidence" value="ECO:0007669"/>
    <property type="project" value="TreeGrafter"/>
</dbReference>
<dbReference type="CDD" id="cd09076">
    <property type="entry name" value="L1-EN"/>
    <property type="match status" value="1"/>
</dbReference>
<dbReference type="PANTHER" id="PTHR22748">
    <property type="entry name" value="AP ENDONUCLEASE"/>
    <property type="match status" value="1"/>
</dbReference>
<dbReference type="EMBL" id="OW240920">
    <property type="protein sequence ID" value="CAH2315101.1"/>
    <property type="molecule type" value="Genomic_DNA"/>
</dbReference>
<gene>
    <name evidence="12" type="ORF">PECUL_23A056851</name>
</gene>
<comment type="cofactor">
    <cofactor evidence="9">
        <name>Mg(2+)</name>
        <dbReference type="ChEBI" id="CHEBI:18420"/>
    </cofactor>
    <cofactor evidence="9">
        <name>Mn(2+)</name>
        <dbReference type="ChEBI" id="CHEBI:29035"/>
    </cofactor>
    <text evidence="9">Probably binds two magnesium or manganese ions per subunit.</text>
</comment>
<dbReference type="Pfam" id="PF03372">
    <property type="entry name" value="Exo_endo_phos"/>
    <property type="match status" value="1"/>
</dbReference>
<name>A0AAD1T091_PELCU</name>
<feature type="site" description="Important for catalytic activity" evidence="10">
    <location>
        <position position="199"/>
    </location>
</feature>
<dbReference type="Proteomes" id="UP001295444">
    <property type="component" value="Chromosome 09"/>
</dbReference>
<dbReference type="GO" id="GO:0008081">
    <property type="term" value="F:phosphoric diester hydrolase activity"/>
    <property type="evidence" value="ECO:0007669"/>
    <property type="project" value="TreeGrafter"/>
</dbReference>
<evidence type="ECO:0000256" key="3">
    <source>
        <dbReference type="ARBA" id="ARBA00012115"/>
    </source>
</evidence>
<evidence type="ECO:0000256" key="1">
    <source>
        <dbReference type="ARBA" id="ARBA00000493"/>
    </source>
</evidence>
<dbReference type="GO" id="GO:0006284">
    <property type="term" value="P:base-excision repair"/>
    <property type="evidence" value="ECO:0007669"/>
    <property type="project" value="TreeGrafter"/>
</dbReference>
<evidence type="ECO:0000313" key="13">
    <source>
        <dbReference type="Proteomes" id="UP001295444"/>
    </source>
</evidence>
<dbReference type="GO" id="GO:0005634">
    <property type="term" value="C:nucleus"/>
    <property type="evidence" value="ECO:0007669"/>
    <property type="project" value="TreeGrafter"/>
</dbReference>
<dbReference type="Gene3D" id="3.60.10.10">
    <property type="entry name" value="Endonuclease/exonuclease/phosphatase"/>
    <property type="match status" value="1"/>
</dbReference>
<dbReference type="InterPro" id="IPR004808">
    <property type="entry name" value="AP_endonuc_1"/>
</dbReference>
<dbReference type="GO" id="GO:0008311">
    <property type="term" value="F:double-stranded DNA 3'-5' DNA exonuclease activity"/>
    <property type="evidence" value="ECO:0007669"/>
    <property type="project" value="UniProtKB-EC"/>
</dbReference>
<feature type="site" description="Interaction with DNA substrate" evidence="10">
    <location>
        <position position="224"/>
    </location>
</feature>
<evidence type="ECO:0000256" key="5">
    <source>
        <dbReference type="ARBA" id="ARBA00022763"/>
    </source>
</evidence>
<feature type="binding site" evidence="9">
    <location>
        <position position="223"/>
    </location>
    <ligand>
        <name>Mg(2+)</name>
        <dbReference type="ChEBI" id="CHEBI:18420"/>
        <label>1</label>
    </ligand>
</feature>
<dbReference type="InterPro" id="IPR005135">
    <property type="entry name" value="Endo/exonuclease/phosphatase"/>
</dbReference>
<dbReference type="AlphaFoldDB" id="A0AAD1T091"/>
<protein>
    <recommendedName>
        <fullName evidence="3">exodeoxyribonuclease III</fullName>
        <ecNumber evidence="3">3.1.11.2</ecNumber>
    </recommendedName>
</protein>
<evidence type="ECO:0000256" key="8">
    <source>
        <dbReference type="ARBA" id="ARBA00023204"/>
    </source>
</evidence>
<sequence>MAYTTAPFRITTQNCRGRNSLEKRSHLLRDLKHGRVSVAMLQETHLKMSLKSRSYPTSFHSTHPTARKVGVAILLANSVQFTLTDQLADPNGRYLFIKGTISQKTYTFATLYAPNAKQTMFLCKTISKLALVLGGDFNAPLDPLYDSSVGHSSILHSAVRTIRKTLRDLRLVDTWRTLHPSDRDYTHYSAIHRRYSHIDYLLIQQEGVQPLQNAEILPSPWSDHSAVHMLLDSPLYRPTRTTWRLNESILSDPDVRTQLREHLHNYFAENNTEDTSKMTLWYSRDIS</sequence>
<evidence type="ECO:0000256" key="2">
    <source>
        <dbReference type="ARBA" id="ARBA00007092"/>
    </source>
</evidence>
<dbReference type="EC" id="3.1.11.2" evidence="3"/>
<dbReference type="InterPro" id="IPR036691">
    <property type="entry name" value="Endo/exonu/phosph_ase_sf"/>
</dbReference>
<keyword evidence="6" id="KW-0378">Hydrolase</keyword>
<evidence type="ECO:0000256" key="10">
    <source>
        <dbReference type="PIRSR" id="PIRSR604808-3"/>
    </source>
</evidence>
<keyword evidence="5" id="KW-0227">DNA damage</keyword>
<reference evidence="12" key="1">
    <citation type="submission" date="2022-03" db="EMBL/GenBank/DDBJ databases">
        <authorList>
            <person name="Alioto T."/>
            <person name="Alioto T."/>
            <person name="Gomez Garrido J."/>
        </authorList>
    </citation>
    <scope>NUCLEOTIDE SEQUENCE</scope>
</reference>
<feature type="domain" description="Endonuclease/exonuclease/phosphatase" evidence="11">
    <location>
        <begin position="12"/>
        <end position="224"/>
    </location>
</feature>
<evidence type="ECO:0000256" key="6">
    <source>
        <dbReference type="ARBA" id="ARBA00022801"/>
    </source>
</evidence>
<organism evidence="12 13">
    <name type="scientific">Pelobates cultripes</name>
    <name type="common">Western spadefoot toad</name>
    <dbReference type="NCBI Taxonomy" id="61616"/>
    <lineage>
        <taxon>Eukaryota</taxon>
        <taxon>Metazoa</taxon>
        <taxon>Chordata</taxon>
        <taxon>Craniata</taxon>
        <taxon>Vertebrata</taxon>
        <taxon>Euteleostomi</taxon>
        <taxon>Amphibia</taxon>
        <taxon>Batrachia</taxon>
        <taxon>Anura</taxon>
        <taxon>Pelobatoidea</taxon>
        <taxon>Pelobatidae</taxon>
        <taxon>Pelobates</taxon>
    </lineage>
</organism>
<evidence type="ECO:0000313" key="12">
    <source>
        <dbReference type="EMBL" id="CAH2315101.1"/>
    </source>
</evidence>
<comment type="similarity">
    <text evidence="2">Belongs to the DNA repair enzymes AP/ExoA family.</text>
</comment>
<feature type="binding site" evidence="9">
    <location>
        <position position="224"/>
    </location>
    <ligand>
        <name>Mg(2+)</name>
        <dbReference type="ChEBI" id="CHEBI:18420"/>
        <label>1</label>
    </ligand>
</feature>
<keyword evidence="8" id="KW-0234">DNA repair</keyword>
<evidence type="ECO:0000256" key="7">
    <source>
        <dbReference type="ARBA" id="ARBA00022842"/>
    </source>
</evidence>